<keyword evidence="2" id="KW-1185">Reference proteome</keyword>
<protein>
    <submittedName>
        <fullName evidence="1">Uncharacterized protein</fullName>
    </submittedName>
</protein>
<gene>
    <name evidence="1" type="ORF">CEXT_529761</name>
</gene>
<evidence type="ECO:0000313" key="1">
    <source>
        <dbReference type="EMBL" id="GIY43418.1"/>
    </source>
</evidence>
<evidence type="ECO:0000313" key="2">
    <source>
        <dbReference type="Proteomes" id="UP001054945"/>
    </source>
</evidence>
<comment type="caution">
    <text evidence="1">The sequence shown here is derived from an EMBL/GenBank/DDBJ whole genome shotgun (WGS) entry which is preliminary data.</text>
</comment>
<dbReference type="Proteomes" id="UP001054945">
    <property type="component" value="Unassembled WGS sequence"/>
</dbReference>
<dbReference type="AlphaFoldDB" id="A0AAV4T9S5"/>
<accession>A0AAV4T9S5</accession>
<organism evidence="1 2">
    <name type="scientific">Caerostris extrusa</name>
    <name type="common">Bark spider</name>
    <name type="synonym">Caerostris bankana</name>
    <dbReference type="NCBI Taxonomy" id="172846"/>
    <lineage>
        <taxon>Eukaryota</taxon>
        <taxon>Metazoa</taxon>
        <taxon>Ecdysozoa</taxon>
        <taxon>Arthropoda</taxon>
        <taxon>Chelicerata</taxon>
        <taxon>Arachnida</taxon>
        <taxon>Araneae</taxon>
        <taxon>Araneomorphae</taxon>
        <taxon>Entelegynae</taxon>
        <taxon>Araneoidea</taxon>
        <taxon>Araneidae</taxon>
        <taxon>Caerostris</taxon>
    </lineage>
</organism>
<proteinExistence type="predicted"/>
<sequence length="95" mass="11224">MTHGFRDTLDPLIYYRGLFVFLNREPREVASINLPRYSVCARGRCLHRDPMMLCLVCQLVHARLPMPFDRHGQGPLCLGWRLLQRWENWNILMAA</sequence>
<reference evidence="1 2" key="1">
    <citation type="submission" date="2021-06" db="EMBL/GenBank/DDBJ databases">
        <title>Caerostris extrusa draft genome.</title>
        <authorList>
            <person name="Kono N."/>
            <person name="Arakawa K."/>
        </authorList>
    </citation>
    <scope>NUCLEOTIDE SEQUENCE [LARGE SCALE GENOMIC DNA]</scope>
</reference>
<name>A0AAV4T9S5_CAEEX</name>
<dbReference type="EMBL" id="BPLR01010975">
    <property type="protein sequence ID" value="GIY43418.1"/>
    <property type="molecule type" value="Genomic_DNA"/>
</dbReference>